<reference evidence="2" key="1">
    <citation type="submission" date="2018-09" db="EMBL/GenBank/DDBJ databases">
        <title>Acidovorax cavernicola nov. sp. isolated from Gruta de las Maravillas (Aracena, Spain).</title>
        <authorList>
            <person name="Jurado V."/>
            <person name="Gutierrez-Patricio S."/>
            <person name="Gonzalez-Pimentel J.L."/>
            <person name="Miller A.Z."/>
            <person name="Laiz L."/>
            <person name="Saiz-Jimenez C."/>
        </authorList>
    </citation>
    <scope>NUCLEOTIDE SEQUENCE [LARGE SCALE GENOMIC DNA]</scope>
    <source>
        <strain evidence="2">1011MAR3C25</strain>
    </source>
</reference>
<keyword evidence="2" id="KW-1185">Reference proteome</keyword>
<comment type="caution">
    <text evidence="1">The sequence shown here is derived from an EMBL/GenBank/DDBJ whole genome shotgun (WGS) entry which is preliminary data.</text>
</comment>
<name>A0A418SST8_9RHOB</name>
<dbReference type="EMBL" id="QZCG01000009">
    <property type="protein sequence ID" value="RJE84031.1"/>
    <property type="molecule type" value="Genomic_DNA"/>
</dbReference>
<organism evidence="1 2">
    <name type="scientific">Paracoccus onubensis</name>
    <dbReference type="NCBI Taxonomy" id="1675788"/>
    <lineage>
        <taxon>Bacteria</taxon>
        <taxon>Pseudomonadati</taxon>
        <taxon>Pseudomonadota</taxon>
        <taxon>Alphaproteobacteria</taxon>
        <taxon>Rhodobacterales</taxon>
        <taxon>Paracoccaceae</taxon>
        <taxon>Paracoccus</taxon>
    </lineage>
</organism>
<dbReference type="AlphaFoldDB" id="A0A418SST8"/>
<dbReference type="Proteomes" id="UP000284202">
    <property type="component" value="Unassembled WGS sequence"/>
</dbReference>
<protein>
    <submittedName>
        <fullName evidence="1">Uncharacterized protein</fullName>
    </submittedName>
</protein>
<proteinExistence type="predicted"/>
<gene>
    <name evidence="1" type="ORF">D3P04_13530</name>
</gene>
<sequence>MRGAHKRLDREAKEMAWAAWLTAVLTRAQKIPRLNQFIPAEKKAASKATTWQAQLAAWKDYAERKKK</sequence>
<accession>A0A418SST8</accession>
<evidence type="ECO:0000313" key="2">
    <source>
        <dbReference type="Proteomes" id="UP000284202"/>
    </source>
</evidence>
<evidence type="ECO:0000313" key="1">
    <source>
        <dbReference type="EMBL" id="RJE84031.1"/>
    </source>
</evidence>